<dbReference type="Proteomes" id="UP000094600">
    <property type="component" value="Chromosome"/>
</dbReference>
<feature type="transmembrane region" description="Helical" evidence="1">
    <location>
        <begin position="6"/>
        <end position="29"/>
    </location>
</feature>
<evidence type="ECO:0000313" key="5">
    <source>
        <dbReference type="EMBL" id="PHM53772.1"/>
    </source>
</evidence>
<evidence type="ECO:0000313" key="4">
    <source>
        <dbReference type="EMBL" id="PHM52978.1"/>
    </source>
</evidence>
<evidence type="ECO:0008006" key="8">
    <source>
        <dbReference type="Google" id="ProtNLM"/>
    </source>
</evidence>
<evidence type="ECO:0000313" key="6">
    <source>
        <dbReference type="Proteomes" id="UP000094600"/>
    </source>
</evidence>
<keyword evidence="1" id="KW-1133">Transmembrane helix</keyword>
<dbReference type="GO" id="GO:0019645">
    <property type="term" value="P:anaerobic electron transport chain"/>
    <property type="evidence" value="ECO:0007669"/>
    <property type="project" value="InterPro"/>
</dbReference>
<dbReference type="RefSeq" id="WP_069315720.1">
    <property type="nucleotide sequence ID" value="NZ_CAWNQJ010000013.1"/>
</dbReference>
<evidence type="ECO:0000313" key="7">
    <source>
        <dbReference type="Proteomes" id="UP000225433"/>
    </source>
</evidence>
<dbReference type="KEGG" id="xho:A9255_04960"/>
<sequence length="294" mass="33583">MSEWLLIAFTMAVQGSIGLVLMSALYIYWFKHKLNTWHNSMTIIVQRTLLVSNVLAGIKLVASLNILEYPLNVYHSFRHVMPEWVNTETTFAAIYFGLLVLYTIFIVIIKQVHAYILLGIGIIGLISLHYMAIIYVNSEMVTWTNINTYFLFYSAVFTLGPALALSFIGCPLRKHIQGPLPIKLVMTALLVVFISITVRLIEHPAYMGWLAEAITVNDNAIFPHQVELNIKSAFGLRMVSWCLYIIAMTVWTYALWKEKYSLSLHNNYSILLGAIFMFIAELANQYTFFAMCNI</sequence>
<organism evidence="3 7">
    <name type="scientific">Xenorhabdus hominickii</name>
    <dbReference type="NCBI Taxonomy" id="351679"/>
    <lineage>
        <taxon>Bacteria</taxon>
        <taxon>Pseudomonadati</taxon>
        <taxon>Pseudomonadota</taxon>
        <taxon>Gammaproteobacteria</taxon>
        <taxon>Enterobacterales</taxon>
        <taxon>Morganellaceae</taxon>
        <taxon>Xenorhabdus</taxon>
    </lineage>
</organism>
<dbReference type="EMBL" id="NJAI01000007">
    <property type="protein sequence ID" value="PHM52978.1"/>
    <property type="molecule type" value="Genomic_DNA"/>
</dbReference>
<feature type="transmembrane region" description="Helical" evidence="1">
    <location>
        <begin position="180"/>
        <end position="201"/>
    </location>
</feature>
<dbReference type="PANTHER" id="PTHR38095">
    <property type="entry name" value="ANAEROBIC DIMETHYL SULFOXIDE REDUCTASE CHAIN YNFH"/>
    <property type="match status" value="1"/>
</dbReference>
<reference evidence="3 7" key="2">
    <citation type="journal article" date="2017" name="Nat. Microbiol.">
        <title>Natural product diversity associated with the nematode symbionts Photorhabdus and Xenorhabdus.</title>
        <authorList>
            <person name="Tobias N.J."/>
            <person name="Wolff H."/>
            <person name="Djahanschiri B."/>
            <person name="Grundmann F."/>
            <person name="Kronenwerth M."/>
            <person name="Shi Y.M."/>
            <person name="Simonyi S."/>
            <person name="Grun P."/>
            <person name="Shapiro-Ilan D."/>
            <person name="Pidot S.J."/>
            <person name="Stinear T.P."/>
            <person name="Ebersberger I."/>
            <person name="Bode H.B."/>
        </authorList>
    </citation>
    <scope>NUCLEOTIDE SEQUENCE [LARGE SCALE GENOMIC DNA]</scope>
    <source>
        <strain evidence="3 7">DSM 17903</strain>
    </source>
</reference>
<keyword evidence="1" id="KW-0472">Membrane</keyword>
<dbReference type="PANTHER" id="PTHR38095:SF2">
    <property type="entry name" value="ANAEROBIC DIMETHYL SULFOXIDE REDUCTASE CHAIN C"/>
    <property type="match status" value="1"/>
</dbReference>
<dbReference type="STRING" id="351679.A9255_04960"/>
<dbReference type="GO" id="GO:0009389">
    <property type="term" value="F:dimethyl sulfoxide reductase activity"/>
    <property type="evidence" value="ECO:0007669"/>
    <property type="project" value="TreeGrafter"/>
</dbReference>
<proteinExistence type="predicted"/>
<dbReference type="GO" id="GO:0005886">
    <property type="term" value="C:plasma membrane"/>
    <property type="evidence" value="ECO:0007669"/>
    <property type="project" value="TreeGrafter"/>
</dbReference>
<dbReference type="EMBL" id="NJAI01000006">
    <property type="protein sequence ID" value="PHM53772.1"/>
    <property type="molecule type" value="Genomic_DNA"/>
</dbReference>
<dbReference type="EMBL" id="NJAI01000011">
    <property type="protein sequence ID" value="PHM52018.1"/>
    <property type="molecule type" value="Genomic_DNA"/>
</dbReference>
<dbReference type="GO" id="GO:0009390">
    <property type="term" value="C:dimethyl sulfoxide reductase complex"/>
    <property type="evidence" value="ECO:0007669"/>
    <property type="project" value="TreeGrafter"/>
</dbReference>
<name>A0A2G0PYI3_XENHO</name>
<keyword evidence="1" id="KW-0812">Transmembrane</keyword>
<gene>
    <name evidence="2" type="ORF">A9255_04960</name>
    <name evidence="5" type="ORF">Xhom_03773</name>
    <name evidence="4" type="ORF">Xhom_03860</name>
    <name evidence="3" type="ORF">Xhom_04667</name>
</gene>
<evidence type="ECO:0000313" key="2">
    <source>
        <dbReference type="EMBL" id="AOM39978.1"/>
    </source>
</evidence>
<feature type="transmembrane region" description="Helical" evidence="1">
    <location>
        <begin position="148"/>
        <end position="168"/>
    </location>
</feature>
<dbReference type="Pfam" id="PF04976">
    <property type="entry name" value="DmsC"/>
    <property type="match status" value="1"/>
</dbReference>
<accession>A0A2G0PYI3</accession>
<feature type="transmembrane region" description="Helical" evidence="1">
    <location>
        <begin position="50"/>
        <end position="71"/>
    </location>
</feature>
<protein>
    <recommendedName>
        <fullName evidence="8">Dimethyl sulfoxide reductase subunit C</fullName>
    </recommendedName>
</protein>
<keyword evidence="6" id="KW-1185">Reference proteome</keyword>
<feature type="transmembrane region" description="Helical" evidence="1">
    <location>
        <begin position="268"/>
        <end position="289"/>
    </location>
</feature>
<dbReference type="InterPro" id="IPR007059">
    <property type="entry name" value="DmsC"/>
</dbReference>
<dbReference type="EMBL" id="CP016176">
    <property type="protein sequence ID" value="AOM39978.1"/>
    <property type="molecule type" value="Genomic_DNA"/>
</dbReference>
<dbReference type="Proteomes" id="UP000225433">
    <property type="component" value="Unassembled WGS sequence"/>
</dbReference>
<dbReference type="AlphaFoldDB" id="A0A2G0PYI3"/>
<feature type="transmembrane region" description="Helical" evidence="1">
    <location>
        <begin position="116"/>
        <end position="136"/>
    </location>
</feature>
<evidence type="ECO:0000256" key="1">
    <source>
        <dbReference type="SAM" id="Phobius"/>
    </source>
</evidence>
<feature type="transmembrane region" description="Helical" evidence="1">
    <location>
        <begin position="91"/>
        <end position="109"/>
    </location>
</feature>
<evidence type="ECO:0000313" key="3">
    <source>
        <dbReference type="EMBL" id="PHM52018.1"/>
    </source>
</evidence>
<feature type="transmembrane region" description="Helical" evidence="1">
    <location>
        <begin position="238"/>
        <end position="256"/>
    </location>
</feature>
<reference evidence="2 6" key="1">
    <citation type="submission" date="2016-06" db="EMBL/GenBank/DDBJ databases">
        <title>Bacterial characters and pathogenicity of Xenorhabdus hominickii from an entomopathogenic nematode, Steinernema monticolum.</title>
        <authorList>
            <person name="Park Y."/>
            <person name="Kim Y."/>
        </authorList>
    </citation>
    <scope>NUCLEOTIDE SEQUENCE [LARGE SCALE GENOMIC DNA]</scope>
    <source>
        <strain evidence="2 6">ANU1</strain>
    </source>
</reference>